<evidence type="ECO:0000313" key="10">
    <source>
        <dbReference type="Proteomes" id="UP000199671"/>
    </source>
</evidence>
<organism evidence="9 10">
    <name type="scientific">Actinomyces ruminicola</name>
    <dbReference type="NCBI Taxonomy" id="332524"/>
    <lineage>
        <taxon>Bacteria</taxon>
        <taxon>Bacillati</taxon>
        <taxon>Actinomycetota</taxon>
        <taxon>Actinomycetes</taxon>
        <taxon>Actinomycetales</taxon>
        <taxon>Actinomycetaceae</taxon>
        <taxon>Actinomyces</taxon>
    </lineage>
</organism>
<evidence type="ECO:0000259" key="8">
    <source>
        <dbReference type="PROSITE" id="PS51160"/>
    </source>
</evidence>
<dbReference type="Proteomes" id="UP000199671">
    <property type="component" value="Unassembled WGS sequence"/>
</dbReference>
<feature type="active site" evidence="5">
    <location>
        <position position="69"/>
    </location>
</feature>
<dbReference type="RefSeq" id="WP_092612034.1">
    <property type="nucleotide sequence ID" value="NZ_FNHU01000014.1"/>
</dbReference>
<feature type="region of interest" description="Disordered" evidence="7">
    <location>
        <begin position="16"/>
        <end position="52"/>
    </location>
</feature>
<dbReference type="PRINTS" id="PR00112">
    <property type="entry name" value="ACYLPHPHTASE"/>
</dbReference>
<dbReference type="OrthoDB" id="3182027at2"/>
<comment type="similarity">
    <text evidence="1 6">Belongs to the acylphosphatase family.</text>
</comment>
<dbReference type="InterPro" id="IPR001792">
    <property type="entry name" value="Acylphosphatase-like_dom"/>
</dbReference>
<protein>
    <recommendedName>
        <fullName evidence="3 5">acylphosphatase</fullName>
        <ecNumber evidence="2 5">3.6.1.7</ecNumber>
    </recommendedName>
</protein>
<dbReference type="GO" id="GO:0003998">
    <property type="term" value="F:acylphosphatase activity"/>
    <property type="evidence" value="ECO:0007669"/>
    <property type="project" value="UniProtKB-EC"/>
</dbReference>
<dbReference type="PROSITE" id="PS51160">
    <property type="entry name" value="ACYLPHOSPHATASE_3"/>
    <property type="match status" value="1"/>
</dbReference>
<evidence type="ECO:0000256" key="3">
    <source>
        <dbReference type="ARBA" id="ARBA00015991"/>
    </source>
</evidence>
<dbReference type="AlphaFoldDB" id="A0A1G9YTT8"/>
<feature type="active site" evidence="5">
    <location>
        <position position="87"/>
    </location>
</feature>
<feature type="domain" description="Acylphosphatase-like" evidence="8">
    <location>
        <begin position="54"/>
        <end position="142"/>
    </location>
</feature>
<dbReference type="InterPro" id="IPR020456">
    <property type="entry name" value="Acylphosphatase"/>
</dbReference>
<dbReference type="Pfam" id="PF00708">
    <property type="entry name" value="Acylphosphatase"/>
    <property type="match status" value="1"/>
</dbReference>
<name>A0A1G9YTT8_9ACTO</name>
<evidence type="ECO:0000256" key="1">
    <source>
        <dbReference type="ARBA" id="ARBA00005614"/>
    </source>
</evidence>
<proteinExistence type="inferred from homology"/>
<evidence type="ECO:0000313" key="9">
    <source>
        <dbReference type="EMBL" id="SDN11823.1"/>
    </source>
</evidence>
<evidence type="ECO:0000256" key="4">
    <source>
        <dbReference type="ARBA" id="ARBA00047645"/>
    </source>
</evidence>
<comment type="catalytic activity">
    <reaction evidence="4 5">
        <text>an acyl phosphate + H2O = a carboxylate + phosphate + H(+)</text>
        <dbReference type="Rhea" id="RHEA:14965"/>
        <dbReference type="ChEBI" id="CHEBI:15377"/>
        <dbReference type="ChEBI" id="CHEBI:15378"/>
        <dbReference type="ChEBI" id="CHEBI:29067"/>
        <dbReference type="ChEBI" id="CHEBI:43474"/>
        <dbReference type="ChEBI" id="CHEBI:59918"/>
        <dbReference type="EC" id="3.6.1.7"/>
    </reaction>
</comment>
<sequence length="142" mass="15410">MERRFFDVFRRPASRTRPLAESAGVAAEPEGGTPADPTKTAASDGAPDSGRRRTIHAVVSGRVQGVGFRWSCMEEGERLGLVGEVRNLDDGDVEVLAQGPADDVARMIAWLYHGPRWANVASVHVTDMKPGSLRHRAFVMGN</sequence>
<dbReference type="Gene3D" id="3.30.70.100">
    <property type="match status" value="1"/>
</dbReference>
<dbReference type="PANTHER" id="PTHR47268:SF4">
    <property type="entry name" value="ACYLPHOSPHATASE"/>
    <property type="match status" value="1"/>
</dbReference>
<evidence type="ECO:0000256" key="5">
    <source>
        <dbReference type="PROSITE-ProRule" id="PRU00520"/>
    </source>
</evidence>
<evidence type="ECO:0000256" key="2">
    <source>
        <dbReference type="ARBA" id="ARBA00012150"/>
    </source>
</evidence>
<dbReference type="InterPro" id="IPR036046">
    <property type="entry name" value="Acylphosphatase-like_dom_sf"/>
</dbReference>
<evidence type="ECO:0000256" key="7">
    <source>
        <dbReference type="SAM" id="MobiDB-lite"/>
    </source>
</evidence>
<dbReference type="SUPFAM" id="SSF54975">
    <property type="entry name" value="Acylphosphatase/BLUF domain-like"/>
    <property type="match status" value="1"/>
</dbReference>
<dbReference type="EMBL" id="FNHU01000014">
    <property type="protein sequence ID" value="SDN11823.1"/>
    <property type="molecule type" value="Genomic_DNA"/>
</dbReference>
<dbReference type="PROSITE" id="PS00150">
    <property type="entry name" value="ACYLPHOSPHATASE_1"/>
    <property type="match status" value="1"/>
</dbReference>
<dbReference type="EC" id="3.6.1.7" evidence="2 5"/>
<dbReference type="PANTHER" id="PTHR47268">
    <property type="entry name" value="ACYLPHOSPHATASE"/>
    <property type="match status" value="1"/>
</dbReference>
<accession>A0A1G9YTT8</accession>
<evidence type="ECO:0000256" key="6">
    <source>
        <dbReference type="RuleBase" id="RU004168"/>
    </source>
</evidence>
<dbReference type="InterPro" id="IPR017968">
    <property type="entry name" value="Acylphosphatase_CS"/>
</dbReference>
<reference evidence="9 10" key="1">
    <citation type="submission" date="2016-10" db="EMBL/GenBank/DDBJ databases">
        <authorList>
            <person name="de Groot N.N."/>
        </authorList>
    </citation>
    <scope>NUCLEOTIDE SEQUENCE [LARGE SCALE GENOMIC DNA]</scope>
    <source>
        <strain evidence="9 10">KPR-7B</strain>
    </source>
</reference>
<keyword evidence="5" id="KW-0378">Hydrolase</keyword>
<gene>
    <name evidence="9" type="ORF">SAMN04487766_11414</name>
</gene>